<dbReference type="EMBL" id="CALBWS010000052">
    <property type="protein sequence ID" value="CAH2717545.1"/>
    <property type="molecule type" value="Genomic_DNA"/>
</dbReference>
<sequence>MTVPNGLKDDVHAGYITNKDGIQMPIPCDLFENADKVEVTRMQLSYWMDFILY</sequence>
<evidence type="ECO:0000313" key="2">
    <source>
        <dbReference type="Proteomes" id="UP000838308"/>
    </source>
</evidence>
<dbReference type="Proteomes" id="UP000838308">
    <property type="component" value="Unassembled WGS sequence"/>
</dbReference>
<dbReference type="RefSeq" id="WP_248737755.1">
    <property type="nucleotide sequence ID" value="NZ_CALBWS010000052.1"/>
</dbReference>
<protein>
    <submittedName>
        <fullName evidence="1">Uncharacterized protein</fullName>
    </submittedName>
</protein>
<organism evidence="1 2">
    <name type="scientific">Neobacillus rhizosphaerae</name>
    <dbReference type="NCBI Taxonomy" id="2880965"/>
    <lineage>
        <taxon>Bacteria</taxon>
        <taxon>Bacillati</taxon>
        <taxon>Bacillota</taxon>
        <taxon>Bacilli</taxon>
        <taxon>Bacillales</taxon>
        <taxon>Bacillaceae</taxon>
        <taxon>Neobacillus</taxon>
    </lineage>
</organism>
<keyword evidence="2" id="KW-1185">Reference proteome</keyword>
<reference evidence="1" key="1">
    <citation type="submission" date="2022-04" db="EMBL/GenBank/DDBJ databases">
        <authorList>
            <person name="Criscuolo A."/>
        </authorList>
    </citation>
    <scope>NUCLEOTIDE SEQUENCE</scope>
    <source>
        <strain evidence="1">CIP111895</strain>
    </source>
</reference>
<name>A0ABN8KYA1_9BACI</name>
<evidence type="ECO:0000313" key="1">
    <source>
        <dbReference type="EMBL" id="CAH2717545.1"/>
    </source>
</evidence>
<proteinExistence type="predicted"/>
<gene>
    <name evidence="1" type="ORF">BACCIP111895_04759</name>
</gene>
<comment type="caution">
    <text evidence="1">The sequence shown here is derived from an EMBL/GenBank/DDBJ whole genome shotgun (WGS) entry which is preliminary data.</text>
</comment>
<accession>A0ABN8KYA1</accession>